<dbReference type="CDD" id="cd00121">
    <property type="entry name" value="MATH"/>
    <property type="match status" value="1"/>
</dbReference>
<evidence type="ECO:0000256" key="2">
    <source>
        <dbReference type="SAM" id="MobiDB-lite"/>
    </source>
</evidence>
<sequence length="629" mass="71208">MAYFTRFVSFEDKFNTNLFTFILPSSFLLGTEEKLITREFFCRNIPFVLTFVKNGDQLNAFLLHRSRDTEALEMTLDLSVTLLCREHFTRNESFIEKACKFTNKVTLHGRKSFTSINRLCSVDFMDERGNIQCELEIKNLLVSYLTEIQLPPQLINPQYAHVQSATNRQPLDAKIETPSFYYSNYEWCVVIQPKLDSVGQLGHFRLFIQRLTPCDHSVKLTYRVKITAGTFIWDPNQEKKLTNPNDTNLYEVNYTDIHGLCRPYRIDRVRELLQANGKFTLTVELKDAVTVFPIIVDPFVPSPIPVPFLDKDQQAWTVEAYIEEQCFIIRLYYSDIFKIPANYLRSICFNITVRNHRDTKTTTSVFQKPVTKYYSQKDSDEGLEISTTLDVEELTERGYLNDQHSVTIEIEIFFSHLMFAPEYSPLDDIVRKQKQQIMRELLAAQNENFQLEKKLHELQMTIQNPSMANRLSDYGNGPASAGVPGGSSTPATPDVVRKYYERKYGEKGSTTNLLATGTNNPPLSAQNNTPSFDAGQTNPKTLPVRNGAVPSKAAAAAAGVPPPNVTGGASGSTTFNLRNKLPNSIQNTIANTSQSLQSKLPASLQKLPASFTQGPTMNMLASKFQNAFS</sequence>
<evidence type="ECO:0000313" key="5">
    <source>
        <dbReference type="EMBL" id="CAF3583207.1"/>
    </source>
</evidence>
<proteinExistence type="predicted"/>
<evidence type="ECO:0000256" key="1">
    <source>
        <dbReference type="SAM" id="Coils"/>
    </source>
</evidence>
<accession>A0A815LLZ9</accession>
<comment type="caution">
    <text evidence="3">The sequence shown here is derived from an EMBL/GenBank/DDBJ whole genome shotgun (WGS) entry which is preliminary data.</text>
</comment>
<feature type="region of interest" description="Disordered" evidence="2">
    <location>
        <begin position="556"/>
        <end position="579"/>
    </location>
</feature>
<dbReference type="AlphaFoldDB" id="A0A815LLZ9"/>
<dbReference type="Proteomes" id="UP000663891">
    <property type="component" value="Unassembled WGS sequence"/>
</dbReference>
<dbReference type="SUPFAM" id="SSF49599">
    <property type="entry name" value="TRAF domain-like"/>
    <property type="match status" value="1"/>
</dbReference>
<gene>
    <name evidence="4" type="ORF">IZO911_LOCUS41469</name>
    <name evidence="5" type="ORF">KXQ929_LOCUS4231</name>
    <name evidence="3" type="ORF">VCS650_LOCUS37165</name>
</gene>
<feature type="coiled-coil region" evidence="1">
    <location>
        <begin position="434"/>
        <end position="461"/>
    </location>
</feature>
<evidence type="ECO:0000313" key="4">
    <source>
        <dbReference type="EMBL" id="CAF1435146.1"/>
    </source>
</evidence>
<dbReference type="EMBL" id="CAJNON010000977">
    <property type="protein sequence ID" value="CAF1411952.1"/>
    <property type="molecule type" value="Genomic_DNA"/>
</dbReference>
<keyword evidence="1" id="KW-0175">Coiled coil</keyword>
<dbReference type="EMBL" id="CAJNOE010001579">
    <property type="protein sequence ID" value="CAF1435146.1"/>
    <property type="molecule type" value="Genomic_DNA"/>
</dbReference>
<dbReference type="OrthoDB" id="10035275at2759"/>
<dbReference type="Proteomes" id="UP000663868">
    <property type="component" value="Unassembled WGS sequence"/>
</dbReference>
<name>A0A815LLZ9_9BILA</name>
<reference evidence="3" key="1">
    <citation type="submission" date="2021-02" db="EMBL/GenBank/DDBJ databases">
        <authorList>
            <person name="Nowell W R."/>
        </authorList>
    </citation>
    <scope>NUCLEOTIDE SEQUENCE</scope>
</reference>
<feature type="region of interest" description="Disordered" evidence="2">
    <location>
        <begin position="510"/>
        <end position="540"/>
    </location>
</feature>
<dbReference type="Proteomes" id="UP000663860">
    <property type="component" value="Unassembled WGS sequence"/>
</dbReference>
<evidence type="ECO:0000313" key="6">
    <source>
        <dbReference type="Proteomes" id="UP000663891"/>
    </source>
</evidence>
<protein>
    <submittedName>
        <fullName evidence="3">Uncharacterized protein</fullName>
    </submittedName>
</protein>
<dbReference type="EMBL" id="CAJOBB010000144">
    <property type="protein sequence ID" value="CAF3583207.1"/>
    <property type="molecule type" value="Genomic_DNA"/>
</dbReference>
<organism evidence="3 6">
    <name type="scientific">Adineta steineri</name>
    <dbReference type="NCBI Taxonomy" id="433720"/>
    <lineage>
        <taxon>Eukaryota</taxon>
        <taxon>Metazoa</taxon>
        <taxon>Spiralia</taxon>
        <taxon>Gnathifera</taxon>
        <taxon>Rotifera</taxon>
        <taxon>Eurotatoria</taxon>
        <taxon>Bdelloidea</taxon>
        <taxon>Adinetida</taxon>
        <taxon>Adinetidae</taxon>
        <taxon>Adineta</taxon>
    </lineage>
</organism>
<dbReference type="InterPro" id="IPR002083">
    <property type="entry name" value="MATH/TRAF_dom"/>
</dbReference>
<evidence type="ECO:0000313" key="3">
    <source>
        <dbReference type="EMBL" id="CAF1411952.1"/>
    </source>
</evidence>